<dbReference type="GO" id="GO:0045814">
    <property type="term" value="P:negative regulation of gene expression, epigenetic"/>
    <property type="evidence" value="ECO:0007669"/>
    <property type="project" value="TreeGrafter"/>
</dbReference>
<name>A0A0D2NMF4_HYPSF</name>
<dbReference type="Gene3D" id="6.10.140.2220">
    <property type="match status" value="1"/>
</dbReference>
<organism evidence="8 9">
    <name type="scientific">Hypholoma sublateritium (strain FD-334 SS-4)</name>
    <dbReference type="NCBI Taxonomy" id="945553"/>
    <lineage>
        <taxon>Eukaryota</taxon>
        <taxon>Fungi</taxon>
        <taxon>Dikarya</taxon>
        <taxon>Basidiomycota</taxon>
        <taxon>Agaricomycotina</taxon>
        <taxon>Agaricomycetes</taxon>
        <taxon>Agaricomycetidae</taxon>
        <taxon>Agaricales</taxon>
        <taxon>Agaricineae</taxon>
        <taxon>Strophariaceae</taxon>
        <taxon>Hypholoma</taxon>
    </lineage>
</organism>
<dbReference type="AlphaFoldDB" id="A0A0D2NMF4"/>
<evidence type="ECO:0000256" key="3">
    <source>
        <dbReference type="ARBA" id="ARBA00022691"/>
    </source>
</evidence>
<keyword evidence="3" id="KW-0949">S-adenosyl-L-methionine</keyword>
<evidence type="ECO:0000256" key="1">
    <source>
        <dbReference type="ARBA" id="ARBA00022603"/>
    </source>
</evidence>
<dbReference type="EMBL" id="KN817597">
    <property type="protein sequence ID" value="KJA17896.1"/>
    <property type="molecule type" value="Genomic_DNA"/>
</dbReference>
<sequence length="431" mass="47761">MSITPSEDVLTQALIALKSEEPQLGISKVHALLLKNNPDWIVSEKRTRKILQNHGLIVGPPPGPTDLPVYPSSRVIDSLEISQWTSKVSVKFFDRKKGKGLVAAAPIEEDEVIWREDPFVIAAEWEIFDLQQASTACGYCTTMLTLDSPLINACPASSSTAFCPIRFCNRLCLARSAKAHPLLCQAQNPAAWPLLKFAKDTKWMALHALAQCTSRLLLSNQLSDGAFQGDWDIIKGMAELNMEDRFKYSFKSDNNPEPDRVTWKKAYTLFVQAFKEPKLPADEKKLARLLKRPLPEPVAAEIFAYDTGFLRALGRMSLNLEAHGGLYALHAHLNHGCDPNVSVRHLDTRTALSRISVIALRPIKKGEELVITYVNPKLGYRARQDELRGWGFGACTCSRCVEEARMVSQPAAVGDELDDLASELKAGLGVV</sequence>
<feature type="domain" description="SET" evidence="7">
    <location>
        <begin position="86"/>
        <end position="374"/>
    </location>
</feature>
<evidence type="ECO:0000259" key="7">
    <source>
        <dbReference type="PROSITE" id="PS50280"/>
    </source>
</evidence>
<evidence type="ECO:0000256" key="2">
    <source>
        <dbReference type="ARBA" id="ARBA00022679"/>
    </source>
</evidence>
<dbReference type="SMART" id="SM00317">
    <property type="entry name" value="SET"/>
    <property type="match status" value="1"/>
</dbReference>
<dbReference type="OrthoDB" id="438641at2759"/>
<reference evidence="9" key="1">
    <citation type="submission" date="2014-04" db="EMBL/GenBank/DDBJ databases">
        <title>Evolutionary Origins and Diversification of the Mycorrhizal Mutualists.</title>
        <authorList>
            <consortium name="DOE Joint Genome Institute"/>
            <consortium name="Mycorrhizal Genomics Consortium"/>
            <person name="Kohler A."/>
            <person name="Kuo A."/>
            <person name="Nagy L.G."/>
            <person name="Floudas D."/>
            <person name="Copeland A."/>
            <person name="Barry K.W."/>
            <person name="Cichocki N."/>
            <person name="Veneault-Fourrey C."/>
            <person name="LaButti K."/>
            <person name="Lindquist E.A."/>
            <person name="Lipzen A."/>
            <person name="Lundell T."/>
            <person name="Morin E."/>
            <person name="Murat C."/>
            <person name="Riley R."/>
            <person name="Ohm R."/>
            <person name="Sun H."/>
            <person name="Tunlid A."/>
            <person name="Henrissat B."/>
            <person name="Grigoriev I.V."/>
            <person name="Hibbett D.S."/>
            <person name="Martin F."/>
        </authorList>
    </citation>
    <scope>NUCLEOTIDE SEQUENCE [LARGE SCALE GENOMIC DNA]</scope>
    <source>
        <strain evidence="9">FD-334 SS-4</strain>
    </source>
</reference>
<dbReference type="Gene3D" id="1.10.220.160">
    <property type="match status" value="1"/>
</dbReference>
<dbReference type="InterPro" id="IPR046341">
    <property type="entry name" value="SET_dom_sf"/>
</dbReference>
<proteinExistence type="predicted"/>
<keyword evidence="9" id="KW-1185">Reference proteome</keyword>
<dbReference type="Pfam" id="PF00856">
    <property type="entry name" value="SET"/>
    <property type="match status" value="1"/>
</dbReference>
<gene>
    <name evidence="8" type="ORF">HYPSUDRAFT_45910</name>
</gene>
<keyword evidence="1" id="KW-0489">Methyltransferase</keyword>
<dbReference type="OMA" id="LMAMYQQ"/>
<dbReference type="CDD" id="cd20071">
    <property type="entry name" value="SET_SMYD"/>
    <property type="match status" value="1"/>
</dbReference>
<accession>A0A0D2NMF4</accession>
<evidence type="ECO:0000256" key="5">
    <source>
        <dbReference type="ARBA" id="ARBA00044528"/>
    </source>
</evidence>
<dbReference type="SUPFAM" id="SSF82199">
    <property type="entry name" value="SET domain"/>
    <property type="match status" value="1"/>
</dbReference>
<evidence type="ECO:0000256" key="4">
    <source>
        <dbReference type="ARBA" id="ARBA00042380"/>
    </source>
</evidence>
<dbReference type="Gene3D" id="2.170.270.10">
    <property type="entry name" value="SET domain"/>
    <property type="match status" value="1"/>
</dbReference>
<dbReference type="STRING" id="945553.A0A0D2NMF4"/>
<dbReference type="Proteomes" id="UP000054270">
    <property type="component" value="Unassembled WGS sequence"/>
</dbReference>
<dbReference type="PROSITE" id="PS50280">
    <property type="entry name" value="SET"/>
    <property type="match status" value="1"/>
</dbReference>
<comment type="catalytic activity">
    <reaction evidence="6">
        <text>L-lysyl-[histone] + S-adenosyl-L-methionine = N(6)-methyl-L-lysyl-[histone] + S-adenosyl-L-homocysteine + H(+)</text>
        <dbReference type="Rhea" id="RHEA:10024"/>
        <dbReference type="Rhea" id="RHEA-COMP:9845"/>
        <dbReference type="Rhea" id="RHEA-COMP:9846"/>
        <dbReference type="ChEBI" id="CHEBI:15378"/>
        <dbReference type="ChEBI" id="CHEBI:29969"/>
        <dbReference type="ChEBI" id="CHEBI:57856"/>
        <dbReference type="ChEBI" id="CHEBI:59789"/>
        <dbReference type="ChEBI" id="CHEBI:61929"/>
    </reaction>
    <physiologicalReaction direction="left-to-right" evidence="6">
        <dbReference type="Rhea" id="RHEA:10025"/>
    </physiologicalReaction>
</comment>
<dbReference type="PANTHER" id="PTHR46402:SF2">
    <property type="entry name" value="HISTONE-LYSINE N-TRIMETHYLTRANSFERASE SMYD5"/>
    <property type="match status" value="1"/>
</dbReference>
<evidence type="ECO:0000313" key="9">
    <source>
        <dbReference type="Proteomes" id="UP000054270"/>
    </source>
</evidence>
<dbReference type="GO" id="GO:0032259">
    <property type="term" value="P:methylation"/>
    <property type="evidence" value="ECO:0007669"/>
    <property type="project" value="UniProtKB-KW"/>
</dbReference>
<evidence type="ECO:0000256" key="6">
    <source>
        <dbReference type="ARBA" id="ARBA00048619"/>
    </source>
</evidence>
<evidence type="ECO:0000313" key="8">
    <source>
        <dbReference type="EMBL" id="KJA17896.1"/>
    </source>
</evidence>
<dbReference type="InterPro" id="IPR001214">
    <property type="entry name" value="SET_dom"/>
</dbReference>
<dbReference type="GO" id="GO:0042799">
    <property type="term" value="F:histone H4K20 methyltransferase activity"/>
    <property type="evidence" value="ECO:0007669"/>
    <property type="project" value="TreeGrafter"/>
</dbReference>
<dbReference type="PANTHER" id="PTHR46402">
    <property type="entry name" value="SET AND MYND DOMAIN-CONTAINING PROTEIN 5"/>
    <property type="match status" value="1"/>
</dbReference>
<keyword evidence="2" id="KW-0808">Transferase</keyword>
<protein>
    <recommendedName>
        <fullName evidence="5">Histone-lysine N-methyltransferase SET5</fullName>
    </recommendedName>
    <alternativeName>
        <fullName evidence="4">SET domain-containing protein 5</fullName>
    </alternativeName>
</protein>